<dbReference type="Gene3D" id="2.130.10.10">
    <property type="entry name" value="YVTN repeat-like/Quinoprotein amine dehydrogenase"/>
    <property type="match status" value="2"/>
</dbReference>
<feature type="chain" id="PRO_5047321120" description="WD40 repeat domain-containing protein" evidence="4">
    <location>
        <begin position="22"/>
        <end position="321"/>
    </location>
</feature>
<evidence type="ECO:0000256" key="2">
    <source>
        <dbReference type="ARBA" id="ARBA00022737"/>
    </source>
</evidence>
<feature type="signal peptide" evidence="4">
    <location>
        <begin position="1"/>
        <end position="21"/>
    </location>
</feature>
<dbReference type="InterPro" id="IPR036322">
    <property type="entry name" value="WD40_repeat_dom_sf"/>
</dbReference>
<dbReference type="Proteomes" id="UP000191820">
    <property type="component" value="Chromosome"/>
</dbReference>
<evidence type="ECO:0008006" key="7">
    <source>
        <dbReference type="Google" id="ProtNLM"/>
    </source>
</evidence>
<gene>
    <name evidence="5" type="ORF">SJ2017_3435</name>
</gene>
<feature type="repeat" description="WD" evidence="3">
    <location>
        <begin position="152"/>
        <end position="193"/>
    </location>
</feature>
<evidence type="ECO:0000256" key="3">
    <source>
        <dbReference type="PROSITE-ProRule" id="PRU00221"/>
    </source>
</evidence>
<keyword evidence="4" id="KW-0732">Signal</keyword>
<accession>A0ABN4YGS6</accession>
<dbReference type="InterPro" id="IPR015943">
    <property type="entry name" value="WD40/YVTN_repeat-like_dom_sf"/>
</dbReference>
<dbReference type="PROSITE" id="PS51257">
    <property type="entry name" value="PROKAR_LIPOPROTEIN"/>
    <property type="match status" value="1"/>
</dbReference>
<dbReference type="Pfam" id="PF00400">
    <property type="entry name" value="WD40"/>
    <property type="match status" value="1"/>
</dbReference>
<sequence>MFRLIMLILCICSLTACHPKADNVFSITTDSSYSASLSQDAQLALVSTSSNGVQLWDLKEESLKYRWQHSNKADNTINNVFDTAFSANAHYAATLTTDSLAIWNVETGQSIGWWSLPASAQSVAIANNAQTLVGLIDGSVMSLAPEKSLIKFLGHNERVSSVSISADGQRALTGSNDGQVILWQATTGQPIHQWQFSSRIGKVQLNQSGSLSFASDITGNGNIYNNSDGKEVTSLAINRRQMTFSSARFIHQDKILVTGSPSKEIILWQVQSGKKLANRQIQLTKNSQNRGAVVYSIASDAQQNLVSISNQGLVESWGPLP</sequence>
<dbReference type="InterPro" id="IPR051179">
    <property type="entry name" value="WD_repeat_multifunction"/>
</dbReference>
<dbReference type="SUPFAM" id="SSF50978">
    <property type="entry name" value="WD40 repeat-like"/>
    <property type="match status" value="1"/>
</dbReference>
<organism evidence="5 6">
    <name type="scientific">Shewanella japonica</name>
    <dbReference type="NCBI Taxonomy" id="93973"/>
    <lineage>
        <taxon>Bacteria</taxon>
        <taxon>Pseudomonadati</taxon>
        <taxon>Pseudomonadota</taxon>
        <taxon>Gammaproteobacteria</taxon>
        <taxon>Alteromonadales</taxon>
        <taxon>Shewanellaceae</taxon>
        <taxon>Shewanella</taxon>
    </lineage>
</organism>
<dbReference type="InterPro" id="IPR001680">
    <property type="entry name" value="WD40_rpt"/>
</dbReference>
<reference evidence="5 6" key="1">
    <citation type="submission" date="2017-03" db="EMBL/GenBank/DDBJ databases">
        <title>Genome sequencing of Shewanella japonica KCTC 22435.</title>
        <authorList>
            <person name="Kim K.M."/>
        </authorList>
    </citation>
    <scope>NUCLEOTIDE SEQUENCE [LARGE SCALE GENOMIC DNA]</scope>
    <source>
        <strain evidence="5 6">KCTC 22435</strain>
    </source>
</reference>
<dbReference type="SMART" id="SM00320">
    <property type="entry name" value="WD40"/>
    <property type="match status" value="5"/>
</dbReference>
<proteinExistence type="predicted"/>
<evidence type="ECO:0000313" key="6">
    <source>
        <dbReference type="Proteomes" id="UP000191820"/>
    </source>
</evidence>
<protein>
    <recommendedName>
        <fullName evidence="7">WD40 repeat domain-containing protein</fullName>
    </recommendedName>
</protein>
<dbReference type="PROSITE" id="PS50294">
    <property type="entry name" value="WD_REPEATS_REGION"/>
    <property type="match status" value="1"/>
</dbReference>
<keyword evidence="6" id="KW-1185">Reference proteome</keyword>
<dbReference type="PROSITE" id="PS50082">
    <property type="entry name" value="WD_REPEATS_2"/>
    <property type="match status" value="1"/>
</dbReference>
<dbReference type="PANTHER" id="PTHR19857">
    <property type="entry name" value="MITOCHONDRIAL DIVISION PROTEIN 1-RELATED"/>
    <property type="match status" value="1"/>
</dbReference>
<evidence type="ECO:0000313" key="5">
    <source>
        <dbReference type="EMBL" id="ARD23686.1"/>
    </source>
</evidence>
<evidence type="ECO:0000256" key="4">
    <source>
        <dbReference type="SAM" id="SignalP"/>
    </source>
</evidence>
<dbReference type="RefSeq" id="WP_080916643.1">
    <property type="nucleotide sequence ID" value="NZ_CP020472.1"/>
</dbReference>
<dbReference type="EMBL" id="CP020472">
    <property type="protein sequence ID" value="ARD23686.1"/>
    <property type="molecule type" value="Genomic_DNA"/>
</dbReference>
<keyword evidence="1 3" id="KW-0853">WD repeat</keyword>
<evidence type="ECO:0000256" key="1">
    <source>
        <dbReference type="ARBA" id="ARBA00022574"/>
    </source>
</evidence>
<keyword evidence="2" id="KW-0677">Repeat</keyword>
<name>A0ABN4YGS6_9GAMM</name>